<reference evidence="1 2" key="1">
    <citation type="submission" date="2018-01" db="EMBL/GenBank/DDBJ databases">
        <title>Draft genome sequence of Jiangella sp. GTF31.</title>
        <authorList>
            <person name="Sahin N."/>
            <person name="Ay H."/>
            <person name="Saygin H."/>
        </authorList>
    </citation>
    <scope>NUCLEOTIDE SEQUENCE [LARGE SCALE GENOMIC DNA]</scope>
    <source>
        <strain evidence="1 2">GTF31</strain>
    </source>
</reference>
<dbReference type="Gene3D" id="3.40.50.11010">
    <property type="match status" value="1"/>
</dbReference>
<evidence type="ECO:0000313" key="1">
    <source>
        <dbReference type="EMBL" id="PZF79918.1"/>
    </source>
</evidence>
<protein>
    <recommendedName>
        <fullName evidence="3">Glycosyltransferase</fullName>
    </recommendedName>
</protein>
<proteinExistence type="predicted"/>
<dbReference type="Pfam" id="PF13692">
    <property type="entry name" value="Glyco_trans_1_4"/>
    <property type="match status" value="1"/>
</dbReference>
<dbReference type="Gene3D" id="3.40.50.2000">
    <property type="entry name" value="Glycogen Phosphorylase B"/>
    <property type="match status" value="1"/>
</dbReference>
<dbReference type="Proteomes" id="UP000248764">
    <property type="component" value="Unassembled WGS sequence"/>
</dbReference>
<organism evidence="1 2">
    <name type="scientific">Jiangella anatolica</name>
    <dbReference type="NCBI Taxonomy" id="2670374"/>
    <lineage>
        <taxon>Bacteria</taxon>
        <taxon>Bacillati</taxon>
        <taxon>Actinomycetota</taxon>
        <taxon>Actinomycetes</taxon>
        <taxon>Jiangellales</taxon>
        <taxon>Jiangellaceae</taxon>
        <taxon>Jiangella</taxon>
    </lineage>
</organism>
<gene>
    <name evidence="1" type="ORF">C1I92_28795</name>
</gene>
<comment type="caution">
    <text evidence="1">The sequence shown here is derived from an EMBL/GenBank/DDBJ whole genome shotgun (WGS) entry which is preliminary data.</text>
</comment>
<dbReference type="SUPFAM" id="SSF53756">
    <property type="entry name" value="UDP-Glycosyltransferase/glycogen phosphorylase"/>
    <property type="match status" value="1"/>
</dbReference>
<evidence type="ECO:0008006" key="3">
    <source>
        <dbReference type="Google" id="ProtNLM"/>
    </source>
</evidence>
<name>A0A2W2BHY6_9ACTN</name>
<dbReference type="AlphaFoldDB" id="A0A2W2BHY6"/>
<sequence>MADRVDGVVCFSAQDFWYHNRAHSDIQLMRRVSHNLPVLFVNSLGMRIPTPGKTTQPLRRIARKLGSVGKGIRRPLREAPELAVFTPLNVPAYGSPVARAIAARSVRAQVAAAARLAGIRRPGYFVTVPTAWDAIARGPRRPLVFNRSDKHSAFGEAATDVIAGMERDLLAHADRILYVSSALMADDAEAAGGRARFLDHGVDLEHFDPDRADPEPADVAAIPGPRIGFFGGIDDYVVDLSLIEATARALPDASIVLIGDATCPMDALTALPNVHWLGFRPYEAIPAYGRAFDVALMPWLDNDWVRACNPIKAKEYLALGLPVVSTDYPDGRRYGDVMRLARHEDFVAAVKQTLGDGGAGTPASRRARVAADSWDGKAAQVVATFEEITCAAS</sequence>
<accession>A0A2W2BHY6</accession>
<dbReference type="RefSeq" id="WP_111258078.1">
    <property type="nucleotide sequence ID" value="NZ_POTW01000110.1"/>
</dbReference>
<keyword evidence="2" id="KW-1185">Reference proteome</keyword>
<evidence type="ECO:0000313" key="2">
    <source>
        <dbReference type="Proteomes" id="UP000248764"/>
    </source>
</evidence>
<dbReference type="EMBL" id="POTW01000110">
    <property type="protein sequence ID" value="PZF79918.1"/>
    <property type="molecule type" value="Genomic_DNA"/>
</dbReference>